<evidence type="ECO:0000313" key="2">
    <source>
        <dbReference type="EMBL" id="PLV14149.1"/>
    </source>
</evidence>
<keyword evidence="3" id="KW-1185">Reference proteome</keyword>
<dbReference type="EMBL" id="PJCJ01000006">
    <property type="protein sequence ID" value="PLV14149.1"/>
    <property type="molecule type" value="Genomic_DNA"/>
</dbReference>
<feature type="compositionally biased region" description="Low complexity" evidence="1">
    <location>
        <begin position="35"/>
        <end position="53"/>
    </location>
</feature>
<evidence type="ECO:0000313" key="3">
    <source>
        <dbReference type="Proteomes" id="UP000234744"/>
    </source>
</evidence>
<sequence>MTETRQFHDNECYNLPIHYCLFRPFRGHARSHRNSVAPKGGASSVGAGVPAKGPEQASKGAQATTTRLRPSCLAR</sequence>
<gene>
    <name evidence="2" type="ORF">CXG47_12155</name>
</gene>
<comment type="caution">
    <text evidence="2">The sequence shown here is derived from an EMBL/GenBank/DDBJ whole genome shotgun (WGS) entry which is preliminary data.</text>
</comment>
<protein>
    <submittedName>
        <fullName evidence="2">Uncharacterized protein</fullName>
    </submittedName>
</protein>
<reference evidence="2 3" key="1">
    <citation type="submission" date="2017-12" db="EMBL/GenBank/DDBJ databases">
        <title>Detection of the carbapenemase gene blaVIM-5 in members of the Pseudomonas putida group isolated from polluted Nigerian wetlands.</title>
        <authorList>
            <person name="Adelowo O."/>
            <person name="Vollmers J."/>
            <person name="Maeusezahl I."/>
            <person name="Kaster A.-K."/>
            <person name="Mueller J.A."/>
        </authorList>
    </citation>
    <scope>NUCLEOTIDE SEQUENCE [LARGE SCALE GENOMIC DNA]</scope>
    <source>
        <strain evidence="2 3">MR69</strain>
    </source>
</reference>
<name>A0ABX4U0K3_PSEDL</name>
<feature type="compositionally biased region" description="Polar residues" evidence="1">
    <location>
        <begin position="59"/>
        <end position="68"/>
    </location>
</feature>
<evidence type="ECO:0000256" key="1">
    <source>
        <dbReference type="SAM" id="MobiDB-lite"/>
    </source>
</evidence>
<accession>A0ABX4U0K3</accession>
<dbReference type="Proteomes" id="UP000234744">
    <property type="component" value="Unassembled WGS sequence"/>
</dbReference>
<proteinExistence type="predicted"/>
<organism evidence="2 3">
    <name type="scientific">Pseudomonas plecoglossicida</name>
    <dbReference type="NCBI Taxonomy" id="70775"/>
    <lineage>
        <taxon>Bacteria</taxon>
        <taxon>Pseudomonadati</taxon>
        <taxon>Pseudomonadota</taxon>
        <taxon>Gammaproteobacteria</taxon>
        <taxon>Pseudomonadales</taxon>
        <taxon>Pseudomonadaceae</taxon>
        <taxon>Pseudomonas</taxon>
    </lineage>
</organism>
<feature type="region of interest" description="Disordered" evidence="1">
    <location>
        <begin position="30"/>
        <end position="75"/>
    </location>
</feature>